<dbReference type="STRING" id="84588.SYNW0277"/>
<dbReference type="PANTHER" id="PTHR46638:SF1">
    <property type="entry name" value="CORRINOID ADENOSYLTRANSFERASE"/>
    <property type="match status" value="1"/>
</dbReference>
<protein>
    <submittedName>
        <fullName evidence="1">Cob(I)alamin adenosyltransferase</fullName>
        <ecNumber evidence="1">2.5.1.17</ecNumber>
    </submittedName>
</protein>
<dbReference type="RefSeq" id="WP_011127151.1">
    <property type="nucleotide sequence ID" value="NC_005070.1"/>
</dbReference>
<evidence type="ECO:0000313" key="2">
    <source>
        <dbReference type="Proteomes" id="UP000001422"/>
    </source>
</evidence>
<dbReference type="SUPFAM" id="SSF52540">
    <property type="entry name" value="P-loop containing nucleoside triphosphate hydrolases"/>
    <property type="match status" value="1"/>
</dbReference>
<dbReference type="GO" id="GO:0005524">
    <property type="term" value="F:ATP binding"/>
    <property type="evidence" value="ECO:0007669"/>
    <property type="project" value="InterPro"/>
</dbReference>
<dbReference type="EMBL" id="BX569689">
    <property type="protein sequence ID" value="CAE06792.1"/>
    <property type="molecule type" value="Genomic_DNA"/>
</dbReference>
<dbReference type="AlphaFoldDB" id="Q7U9I0"/>
<gene>
    <name evidence="1" type="ordered locus">SYNW0277</name>
</gene>
<proteinExistence type="predicted"/>
<sequence length="197" mass="20896">MTASLTSSHRSSDSVAQDHRALERAGLRPLVPVRPPLQLVEPEGQLQVHTATYRGSFSSVLSQAMRTAGLGSRVLIAQFLKGGVHQGPQGCVRLCGGLTWLRPDVPACLSQADHPGGAAAVDAVWQSCRRHLRDGDIDQLVLDEVGLAVGLGYVEEGALLDALDQRPPAMDVVITGPAIPPSIVAMADQVTQLRRGF</sequence>
<dbReference type="GO" id="GO:0008817">
    <property type="term" value="F:corrinoid adenosyltransferase activity"/>
    <property type="evidence" value="ECO:0007669"/>
    <property type="project" value="UniProtKB-EC"/>
</dbReference>
<dbReference type="HOGENOM" id="CLU_088595_1_0_3"/>
<name>Q7U9I0_PARMW</name>
<dbReference type="InterPro" id="IPR003724">
    <property type="entry name" value="CblAdoTrfase_CobA"/>
</dbReference>
<evidence type="ECO:0000313" key="1">
    <source>
        <dbReference type="EMBL" id="CAE06792.1"/>
    </source>
</evidence>
<accession>Q7U9I0</accession>
<dbReference type="eggNOG" id="COG2109">
    <property type="taxonomic scope" value="Bacteria"/>
</dbReference>
<dbReference type="KEGG" id="syw:SYNW0277"/>
<dbReference type="GO" id="GO:0009236">
    <property type="term" value="P:cobalamin biosynthetic process"/>
    <property type="evidence" value="ECO:0007669"/>
    <property type="project" value="InterPro"/>
</dbReference>
<reference evidence="1 2" key="1">
    <citation type="journal article" date="2003" name="Nature">
        <title>The genome of a motile marine Synechococcus.</title>
        <authorList>
            <person name="Palenik B."/>
            <person name="Brahamsha B."/>
            <person name="Larimer F."/>
            <person name="Land M."/>
            <person name="Hauser L."/>
            <person name="Chain P."/>
            <person name="Lamerdin J."/>
            <person name="Regala W."/>
            <person name="Allen E.A."/>
            <person name="McCarren J."/>
            <person name="Paulsen I."/>
            <person name="Dufresne A."/>
            <person name="Partensky F."/>
            <person name="Webb E."/>
            <person name="Waterbury J."/>
        </authorList>
    </citation>
    <scope>NUCLEOTIDE SEQUENCE [LARGE SCALE GENOMIC DNA]</scope>
    <source>
        <strain evidence="1 2">WH8102</strain>
    </source>
</reference>
<dbReference type="PANTHER" id="PTHR46638">
    <property type="entry name" value="CORRINOID ADENOSYLTRANSFERASE"/>
    <property type="match status" value="1"/>
</dbReference>
<dbReference type="Proteomes" id="UP000001422">
    <property type="component" value="Chromosome"/>
</dbReference>
<keyword evidence="2" id="KW-1185">Reference proteome</keyword>
<dbReference type="InterPro" id="IPR027417">
    <property type="entry name" value="P-loop_NTPase"/>
</dbReference>
<dbReference type="Pfam" id="PF02572">
    <property type="entry name" value="CobA_CobO_BtuR"/>
    <property type="match status" value="1"/>
</dbReference>
<dbReference type="PIRSF" id="PIRSF015617">
    <property type="entry name" value="Adensltrnsf_CobA"/>
    <property type="match status" value="1"/>
</dbReference>
<dbReference type="Gene3D" id="3.40.50.300">
    <property type="entry name" value="P-loop containing nucleotide triphosphate hydrolases"/>
    <property type="match status" value="1"/>
</dbReference>
<organism evidence="1 2">
    <name type="scientific">Parasynechococcus marenigrum (strain WH8102)</name>
    <dbReference type="NCBI Taxonomy" id="84588"/>
    <lineage>
        <taxon>Bacteria</taxon>
        <taxon>Bacillati</taxon>
        <taxon>Cyanobacteriota</taxon>
        <taxon>Cyanophyceae</taxon>
        <taxon>Synechococcales</taxon>
        <taxon>Prochlorococcaceae</taxon>
        <taxon>Parasynechococcus</taxon>
        <taxon>Parasynechococcus marenigrum</taxon>
    </lineage>
</organism>
<keyword evidence="1" id="KW-0808">Transferase</keyword>
<dbReference type="EC" id="2.5.1.17" evidence="1"/>